<dbReference type="Proteomes" id="UP000813463">
    <property type="component" value="Chromosome 2"/>
</dbReference>
<organism evidence="6 7">
    <name type="scientific">Spinacia oleracea</name>
    <name type="common">Spinach</name>
    <dbReference type="NCBI Taxonomy" id="3562"/>
    <lineage>
        <taxon>Eukaryota</taxon>
        <taxon>Viridiplantae</taxon>
        <taxon>Streptophyta</taxon>
        <taxon>Embryophyta</taxon>
        <taxon>Tracheophyta</taxon>
        <taxon>Spermatophyta</taxon>
        <taxon>Magnoliopsida</taxon>
        <taxon>eudicotyledons</taxon>
        <taxon>Gunneridae</taxon>
        <taxon>Pentapetalae</taxon>
        <taxon>Caryophyllales</taxon>
        <taxon>Chenopodiaceae</taxon>
        <taxon>Chenopodioideae</taxon>
        <taxon>Anserineae</taxon>
        <taxon>Spinacia</taxon>
    </lineage>
</organism>
<dbReference type="PANTHER" id="PTHR31973">
    <property type="entry name" value="POLYPROTEIN, PUTATIVE-RELATED"/>
    <property type="match status" value="1"/>
</dbReference>
<dbReference type="AlphaFoldDB" id="A0A9R0HSX3"/>
<dbReference type="KEGG" id="soe:110775905"/>
<dbReference type="Pfam" id="PF10551">
    <property type="entry name" value="MULE"/>
    <property type="match status" value="1"/>
</dbReference>
<sequence>MINKRVGTNFLAEEYQEKLLKHPTWKIKLFIRDVQDTYGVKITRWQASRAKKNALSACAKVVGKQYESLRDYMYELKRSNVGTNIFLKLKPHISKPIPQFHMFYINFPALRNGFLHGCRRVLGLDGAFLKGYCKVEVISAIAKDANNQMFPVAWAIVESESIESWSWFLEKLMNDLAMERGKGWTFYSDQQKGLVPAIAKLLPQAEHRLCARHIFTNWIKTIKGSPLHKLFWSAVKAYTKEEFENSMNKLRQQSAKAYTEMCERNVQRFCRSFHTKNACTGVTCNNMAETFNSWIIEAREKPILTMLKDIRRQVMSRMVEKKTQAMKCNGIVTPRIRATLNDNKQATRNWRAIEANTNVYEVQHIHNSKLTYAVRLEQMVCACRYWDVTGIPCEHALAAICAKSKIPENYVASWYKKET</sequence>
<dbReference type="PANTHER" id="PTHR31973:SF197">
    <property type="entry name" value="SWIM-TYPE DOMAIN-CONTAINING PROTEIN"/>
    <property type="match status" value="1"/>
</dbReference>
<dbReference type="InterPro" id="IPR007527">
    <property type="entry name" value="Znf_SWIM"/>
</dbReference>
<keyword evidence="2 4" id="KW-0863">Zinc-finger</keyword>
<gene>
    <name evidence="7" type="primary">LOC110775905</name>
</gene>
<dbReference type="GO" id="GO:0008270">
    <property type="term" value="F:zinc ion binding"/>
    <property type="evidence" value="ECO:0007669"/>
    <property type="project" value="UniProtKB-KW"/>
</dbReference>
<dbReference type="OrthoDB" id="1918246at2759"/>
<feature type="domain" description="SWIM-type" evidence="5">
    <location>
        <begin position="372"/>
        <end position="404"/>
    </location>
</feature>
<dbReference type="GeneID" id="110775905"/>
<accession>A0A9R0HSX3</accession>
<evidence type="ECO:0000256" key="1">
    <source>
        <dbReference type="ARBA" id="ARBA00022723"/>
    </source>
</evidence>
<dbReference type="SMART" id="SM00575">
    <property type="entry name" value="ZnF_PMZ"/>
    <property type="match status" value="1"/>
</dbReference>
<evidence type="ECO:0000256" key="2">
    <source>
        <dbReference type="ARBA" id="ARBA00022771"/>
    </source>
</evidence>
<dbReference type="PROSITE" id="PS50966">
    <property type="entry name" value="ZF_SWIM"/>
    <property type="match status" value="1"/>
</dbReference>
<keyword evidence="1" id="KW-0479">Metal-binding</keyword>
<dbReference type="InterPro" id="IPR006564">
    <property type="entry name" value="Znf_PMZ"/>
</dbReference>
<name>A0A9R0HSX3_SPIOL</name>
<evidence type="ECO:0000259" key="5">
    <source>
        <dbReference type="PROSITE" id="PS50966"/>
    </source>
</evidence>
<evidence type="ECO:0000313" key="6">
    <source>
        <dbReference type="Proteomes" id="UP000813463"/>
    </source>
</evidence>
<dbReference type="Pfam" id="PF04434">
    <property type="entry name" value="SWIM"/>
    <property type="match status" value="1"/>
</dbReference>
<reference evidence="7" key="2">
    <citation type="submission" date="2025-08" db="UniProtKB">
        <authorList>
            <consortium name="RefSeq"/>
        </authorList>
    </citation>
    <scope>IDENTIFICATION</scope>
    <source>
        <tissue evidence="7">Leaf</tissue>
    </source>
</reference>
<evidence type="ECO:0000313" key="7">
    <source>
        <dbReference type="RefSeq" id="XP_021836193.1"/>
    </source>
</evidence>
<dbReference type="RefSeq" id="XP_021836193.1">
    <property type="nucleotide sequence ID" value="XM_021980501.1"/>
</dbReference>
<protein>
    <recommendedName>
        <fullName evidence="5">SWIM-type domain-containing protein</fullName>
    </recommendedName>
</protein>
<evidence type="ECO:0000256" key="3">
    <source>
        <dbReference type="ARBA" id="ARBA00022833"/>
    </source>
</evidence>
<proteinExistence type="predicted"/>
<keyword evidence="6" id="KW-1185">Reference proteome</keyword>
<dbReference type="InterPro" id="IPR018289">
    <property type="entry name" value="MULE_transposase_dom"/>
</dbReference>
<evidence type="ECO:0000256" key="4">
    <source>
        <dbReference type="PROSITE-ProRule" id="PRU00325"/>
    </source>
</evidence>
<reference evidence="6" key="1">
    <citation type="journal article" date="2021" name="Nat. Commun.">
        <title>Genomic analyses provide insights into spinach domestication and the genetic basis of agronomic traits.</title>
        <authorList>
            <person name="Cai X."/>
            <person name="Sun X."/>
            <person name="Xu C."/>
            <person name="Sun H."/>
            <person name="Wang X."/>
            <person name="Ge C."/>
            <person name="Zhang Z."/>
            <person name="Wang Q."/>
            <person name="Fei Z."/>
            <person name="Jiao C."/>
            <person name="Wang Q."/>
        </authorList>
    </citation>
    <scope>NUCLEOTIDE SEQUENCE [LARGE SCALE GENOMIC DNA]</scope>
    <source>
        <strain evidence="6">cv. Varoflay</strain>
    </source>
</reference>
<keyword evidence="3" id="KW-0862">Zinc</keyword>